<comment type="similarity">
    <text evidence="1 5">Belongs to the pseudouridine synthase RsuA family.</text>
</comment>
<dbReference type="InterPro" id="IPR020103">
    <property type="entry name" value="PsdUridine_synth_cat_dom_sf"/>
</dbReference>
<dbReference type="InterPro" id="IPR036986">
    <property type="entry name" value="S4_RNA-bd_sf"/>
</dbReference>
<dbReference type="SMART" id="SM00363">
    <property type="entry name" value="S4"/>
    <property type="match status" value="1"/>
</dbReference>
<dbReference type="SUPFAM" id="SSF55174">
    <property type="entry name" value="Alpha-L RNA-binding motif"/>
    <property type="match status" value="1"/>
</dbReference>
<dbReference type="Gene3D" id="3.30.70.580">
    <property type="entry name" value="Pseudouridine synthase I, catalytic domain, N-terminal subdomain"/>
    <property type="match status" value="1"/>
</dbReference>
<dbReference type="InterPro" id="IPR002942">
    <property type="entry name" value="S4_RNA-bd"/>
</dbReference>
<dbReference type="GO" id="GO:0003723">
    <property type="term" value="F:RNA binding"/>
    <property type="evidence" value="ECO:0007669"/>
    <property type="project" value="UniProtKB-KW"/>
</dbReference>
<dbReference type="PANTHER" id="PTHR47683">
    <property type="entry name" value="PSEUDOURIDINE SYNTHASE FAMILY PROTEIN-RELATED"/>
    <property type="match status" value="1"/>
</dbReference>
<dbReference type="SUPFAM" id="SSF55120">
    <property type="entry name" value="Pseudouridine synthase"/>
    <property type="match status" value="1"/>
</dbReference>
<gene>
    <name evidence="7" type="ORF">GC105_05275</name>
</gene>
<keyword evidence="3 5" id="KW-0413">Isomerase</keyword>
<dbReference type="InterPro" id="IPR050343">
    <property type="entry name" value="RsuA_PseudoU_synthase"/>
</dbReference>
<dbReference type="FunFam" id="3.30.70.1560:FF:000001">
    <property type="entry name" value="Pseudouridine synthase"/>
    <property type="match status" value="1"/>
</dbReference>
<dbReference type="NCBIfam" id="TIGR00093">
    <property type="entry name" value="pseudouridine synthase"/>
    <property type="match status" value="1"/>
</dbReference>
<dbReference type="GO" id="GO:0120159">
    <property type="term" value="F:rRNA pseudouridine synthase activity"/>
    <property type="evidence" value="ECO:0007669"/>
    <property type="project" value="UniProtKB-ARBA"/>
</dbReference>
<comment type="caution">
    <text evidence="7">The sequence shown here is derived from an EMBL/GenBank/DDBJ whole genome shotgun (WGS) entry which is preliminary data.</text>
</comment>
<evidence type="ECO:0000256" key="1">
    <source>
        <dbReference type="ARBA" id="ARBA00008348"/>
    </source>
</evidence>
<dbReference type="CDD" id="cd00165">
    <property type="entry name" value="S4"/>
    <property type="match status" value="1"/>
</dbReference>
<protein>
    <recommendedName>
        <fullName evidence="5">Pseudouridine synthase</fullName>
        <ecNumber evidence="5">5.4.99.-</ecNumber>
    </recommendedName>
</protein>
<evidence type="ECO:0000259" key="6">
    <source>
        <dbReference type="SMART" id="SM00363"/>
    </source>
</evidence>
<feature type="domain" description="RNA-binding S4" evidence="6">
    <location>
        <begin position="1"/>
        <end position="60"/>
    </location>
</feature>
<sequence>MRLQKYLATQGIDSRRKCEEHIKNGRVRVNDEIITDMGFKVDPNVDLILFDNKQVQVEEEKIYIMINKPRNYVSTVKDNFSRKTVLDLIKIKSRVYPVGRLDYDTQGLLLLTNDGDFTYSLTHPKHHINKTYIAKVKGRPTKMEISKFENGLVIDDYKTSKASFKIIREDRDNTLVEIIIWEGRNRQIRKMCEEIGHPVITLTRISIGQLHLGDLQVGKFRYLTDKEINLLR</sequence>
<dbReference type="InterPro" id="IPR000748">
    <property type="entry name" value="PsdUridine_synth_RsuA/RluB/E/F"/>
</dbReference>
<keyword evidence="8" id="KW-1185">Reference proteome</keyword>
<evidence type="ECO:0000256" key="4">
    <source>
        <dbReference type="PROSITE-ProRule" id="PRU00182"/>
    </source>
</evidence>
<dbReference type="Proteomes" id="UP000440004">
    <property type="component" value="Unassembled WGS sequence"/>
</dbReference>
<dbReference type="GO" id="GO:0005829">
    <property type="term" value="C:cytosol"/>
    <property type="evidence" value="ECO:0007669"/>
    <property type="project" value="UniProtKB-ARBA"/>
</dbReference>
<dbReference type="PROSITE" id="PS01149">
    <property type="entry name" value="PSI_RSU"/>
    <property type="match status" value="1"/>
</dbReference>
<accession>A0A6A7K792</accession>
<dbReference type="GO" id="GO:0000455">
    <property type="term" value="P:enzyme-directed rRNA pseudouridine synthesis"/>
    <property type="evidence" value="ECO:0007669"/>
    <property type="project" value="UniProtKB-ARBA"/>
</dbReference>
<dbReference type="PANTHER" id="PTHR47683:SF2">
    <property type="entry name" value="RNA-BINDING S4 DOMAIN-CONTAINING PROTEIN"/>
    <property type="match status" value="1"/>
</dbReference>
<evidence type="ECO:0000313" key="8">
    <source>
        <dbReference type="Proteomes" id="UP000440004"/>
    </source>
</evidence>
<dbReference type="InterPro" id="IPR020094">
    <property type="entry name" value="TruA/RsuA/RluB/E/F_N"/>
</dbReference>
<dbReference type="Pfam" id="PF01479">
    <property type="entry name" value="S4"/>
    <property type="match status" value="1"/>
</dbReference>
<dbReference type="CDD" id="cd02870">
    <property type="entry name" value="PseudoU_synth_RsuA_like"/>
    <property type="match status" value="1"/>
</dbReference>
<evidence type="ECO:0000256" key="3">
    <source>
        <dbReference type="ARBA" id="ARBA00023235"/>
    </source>
</evidence>
<dbReference type="InterPro" id="IPR006145">
    <property type="entry name" value="PsdUridine_synth_RsuA/RluA"/>
</dbReference>
<organism evidence="7 8">
    <name type="scientific">Alkalibaculum sporogenes</name>
    <dbReference type="NCBI Taxonomy" id="2655001"/>
    <lineage>
        <taxon>Bacteria</taxon>
        <taxon>Bacillati</taxon>
        <taxon>Bacillota</taxon>
        <taxon>Clostridia</taxon>
        <taxon>Eubacteriales</taxon>
        <taxon>Eubacteriaceae</taxon>
        <taxon>Alkalibaculum</taxon>
    </lineage>
</organism>
<dbReference type="Pfam" id="PF00849">
    <property type="entry name" value="PseudoU_synth_2"/>
    <property type="match status" value="1"/>
</dbReference>
<dbReference type="EMBL" id="WHNX01000006">
    <property type="protein sequence ID" value="MPW25201.1"/>
    <property type="molecule type" value="Genomic_DNA"/>
</dbReference>
<evidence type="ECO:0000313" key="7">
    <source>
        <dbReference type="EMBL" id="MPW25201.1"/>
    </source>
</evidence>
<proteinExistence type="inferred from homology"/>
<dbReference type="Gene3D" id="3.10.290.10">
    <property type="entry name" value="RNA-binding S4 domain"/>
    <property type="match status" value="1"/>
</dbReference>
<evidence type="ECO:0000256" key="2">
    <source>
        <dbReference type="ARBA" id="ARBA00022884"/>
    </source>
</evidence>
<reference evidence="7 8" key="1">
    <citation type="submission" date="2019-10" db="EMBL/GenBank/DDBJ databases">
        <title>Alkalibaculum tamaniensis sp.nov., a new alkaliphilic acetogen, isolated on methoxylated aromatics from a mud volcano.</title>
        <authorList>
            <person name="Khomyakova M.A."/>
            <person name="Merkel A.Y."/>
            <person name="Bonch-Osmolovskaya E.A."/>
            <person name="Slobodkin A.I."/>
        </authorList>
    </citation>
    <scope>NUCLEOTIDE SEQUENCE [LARGE SCALE GENOMIC DNA]</scope>
    <source>
        <strain evidence="7 8">M08DMB</strain>
    </source>
</reference>
<dbReference type="AlphaFoldDB" id="A0A6A7K792"/>
<keyword evidence="2 4" id="KW-0694">RNA-binding</keyword>
<dbReference type="EC" id="5.4.99.-" evidence="5"/>
<dbReference type="InterPro" id="IPR018496">
    <property type="entry name" value="PsdUridine_synth_RsuA/RluB_CS"/>
</dbReference>
<dbReference type="FunFam" id="3.10.290.10:FF:000003">
    <property type="entry name" value="Pseudouridine synthase"/>
    <property type="match status" value="1"/>
</dbReference>
<dbReference type="Gene3D" id="3.30.70.1560">
    <property type="entry name" value="Alpha-L RNA-binding motif"/>
    <property type="match status" value="1"/>
</dbReference>
<evidence type="ECO:0000256" key="5">
    <source>
        <dbReference type="RuleBase" id="RU003887"/>
    </source>
</evidence>
<dbReference type="InterPro" id="IPR042092">
    <property type="entry name" value="PsdUridine_s_RsuA/RluB/E/F_cat"/>
</dbReference>
<name>A0A6A7K792_9FIRM</name>
<dbReference type="PROSITE" id="PS50889">
    <property type="entry name" value="S4"/>
    <property type="match status" value="1"/>
</dbReference>